<evidence type="ECO:0000259" key="2">
    <source>
        <dbReference type="PROSITE" id="PS51188"/>
    </source>
</evidence>
<sequence>MSKLVRCFTCDGTGRELEMGEETCPSCVGTGRDKTSDLWAEHCRQCNGRGRINYCRRGRVCRACNGSRFIRI</sequence>
<reference evidence="3" key="1">
    <citation type="journal article" date="2017" name="Front. Microbiol.">
        <title>Genome Characterization of the First Mimiviruses of Lineage C Isolated in Brazil.</title>
        <authorList>
            <person name="Assis F.L."/>
            <person name="Franco-Luiz A.P.M."/>
            <person name="Dos Santos R.N."/>
            <person name="Campos F.S."/>
            <person name="Dornas F.P."/>
            <person name="Borato P.V.M."/>
            <person name="Franco A.C."/>
            <person name="Abrahao J.S."/>
            <person name="Colson P."/>
            <person name="Scola B."/>
        </authorList>
    </citation>
    <scope>NUCLEOTIDE SEQUENCE [LARGE SCALE GENOMIC DNA]</scope>
</reference>
<accession>A0A2L2DIB0</accession>
<dbReference type="Proteomes" id="UP000280369">
    <property type="component" value="Segment"/>
</dbReference>
<keyword evidence="1" id="KW-0479">Metal-binding</keyword>
<dbReference type="InterPro" id="IPR001305">
    <property type="entry name" value="HSP_DnaJ_Cys-rich_dom"/>
</dbReference>
<keyword evidence="1" id="KW-0863">Zinc-finger</keyword>
<organismHost>
    <name type="scientific">Acanthamoeba polyphaga</name>
    <name type="common">Amoeba</name>
    <dbReference type="NCBI Taxonomy" id="5757"/>
</organismHost>
<feature type="domain" description="CR-type" evidence="2">
    <location>
        <begin position="1"/>
        <end position="72"/>
    </location>
</feature>
<dbReference type="GO" id="GO:0051082">
    <property type="term" value="F:unfolded protein binding"/>
    <property type="evidence" value="ECO:0007669"/>
    <property type="project" value="InterPro"/>
</dbReference>
<dbReference type="Proteomes" id="UP000279644">
    <property type="component" value="Segment"/>
</dbReference>
<protein>
    <submittedName>
        <fullName evidence="3">Chaperon</fullName>
    </submittedName>
</protein>
<organism evidence="3">
    <name type="scientific">Acanthamoeba polyphaga mimivirus</name>
    <name type="common">APMV</name>
    <dbReference type="NCBI Taxonomy" id="212035"/>
    <lineage>
        <taxon>Viruses</taxon>
        <taxon>Varidnaviria</taxon>
        <taxon>Bamfordvirae</taxon>
        <taxon>Nucleocytoviricota</taxon>
        <taxon>Megaviricetes</taxon>
        <taxon>Imitervirales</taxon>
        <taxon>Mimiviridae</taxon>
        <taxon>Megamimivirinae</taxon>
        <taxon>Mimivirus</taxon>
        <taxon>Mimivirus bradfordmassiliense</taxon>
    </lineage>
</organism>
<evidence type="ECO:0000313" key="3">
    <source>
        <dbReference type="EMBL" id="AVG45897.1"/>
    </source>
</evidence>
<dbReference type="PROSITE" id="PS51188">
    <property type="entry name" value="ZF_CR"/>
    <property type="match status" value="1"/>
</dbReference>
<dbReference type="Gene3D" id="2.10.230.10">
    <property type="entry name" value="Heat shock protein DnaJ, cysteine-rich domain"/>
    <property type="match status" value="1"/>
</dbReference>
<dbReference type="EMBL" id="MG602508">
    <property type="protein sequence ID" value="AVG47000.1"/>
    <property type="molecule type" value="Genomic_DNA"/>
</dbReference>
<dbReference type="GO" id="GO:0008270">
    <property type="term" value="F:zinc ion binding"/>
    <property type="evidence" value="ECO:0007669"/>
    <property type="project" value="UniProtKB-KW"/>
</dbReference>
<dbReference type="EMBL" id="MG602507">
    <property type="protein sequence ID" value="AVG45897.1"/>
    <property type="molecule type" value="Genomic_DNA"/>
</dbReference>
<proteinExistence type="predicted"/>
<dbReference type="InterPro" id="IPR036410">
    <property type="entry name" value="HSP_DnaJ_Cys-rich_dom_sf"/>
</dbReference>
<name>A0A2L2DIB0_MIMIV</name>
<keyword evidence="1" id="KW-0862">Zinc</keyword>
<dbReference type="SMR" id="A0A2L2DIB0"/>
<feature type="zinc finger region" description="CR-type" evidence="1">
    <location>
        <begin position="1"/>
        <end position="72"/>
    </location>
</feature>
<dbReference type="GO" id="GO:0031072">
    <property type="term" value="F:heat shock protein binding"/>
    <property type="evidence" value="ECO:0007669"/>
    <property type="project" value="InterPro"/>
</dbReference>
<evidence type="ECO:0000256" key="1">
    <source>
        <dbReference type="PROSITE-ProRule" id="PRU00546"/>
    </source>
</evidence>
<dbReference type="SUPFAM" id="SSF57938">
    <property type="entry name" value="DnaJ/Hsp40 cysteine-rich domain"/>
    <property type="match status" value="1"/>
</dbReference>